<dbReference type="GO" id="GO:0008820">
    <property type="term" value="F:cobinamide phosphate guanylyltransferase activity"/>
    <property type="evidence" value="ECO:0007669"/>
    <property type="project" value="UniProtKB-EC"/>
</dbReference>
<dbReference type="Proteomes" id="UP000006437">
    <property type="component" value="Unassembled WGS sequence"/>
</dbReference>
<evidence type="ECO:0000256" key="2">
    <source>
        <dbReference type="ARBA" id="ARBA00000711"/>
    </source>
</evidence>
<evidence type="ECO:0000256" key="11">
    <source>
        <dbReference type="ARBA" id="ARBA00022679"/>
    </source>
</evidence>
<dbReference type="GO" id="GO:0005524">
    <property type="term" value="F:ATP binding"/>
    <property type="evidence" value="ECO:0007669"/>
    <property type="project" value="UniProtKB-KW"/>
</dbReference>
<feature type="binding site" evidence="19">
    <location>
        <position position="84"/>
    </location>
    <ligand>
        <name>GTP</name>
        <dbReference type="ChEBI" id="CHEBI:37565"/>
    </ligand>
</feature>
<evidence type="ECO:0000256" key="10">
    <source>
        <dbReference type="ARBA" id="ARBA00022573"/>
    </source>
</evidence>
<feature type="binding site" evidence="19">
    <location>
        <position position="62"/>
    </location>
    <ligand>
        <name>GTP</name>
        <dbReference type="ChEBI" id="CHEBI:37565"/>
    </ligand>
</feature>
<dbReference type="AlphaFoldDB" id="G9X0N8"/>
<keyword evidence="10" id="KW-0169">Cobalamin biosynthesis</keyword>
<evidence type="ECO:0000256" key="12">
    <source>
        <dbReference type="ARBA" id="ARBA00022741"/>
    </source>
</evidence>
<dbReference type="PANTHER" id="PTHR34848">
    <property type="match status" value="1"/>
</dbReference>
<name>G9X0N8_9FIRM</name>
<feature type="binding site" evidence="19">
    <location>
        <begin position="9"/>
        <end position="16"/>
    </location>
    <ligand>
        <name>GTP</name>
        <dbReference type="ChEBI" id="CHEBI:37565"/>
    </ligand>
</feature>
<evidence type="ECO:0000256" key="14">
    <source>
        <dbReference type="ARBA" id="ARBA00022840"/>
    </source>
</evidence>
<evidence type="ECO:0000256" key="8">
    <source>
        <dbReference type="ARBA" id="ARBA00012016"/>
    </source>
</evidence>
<comment type="caution">
    <text evidence="20">The sequence shown here is derived from an EMBL/GenBank/DDBJ whole genome shotgun (WGS) entry which is preliminary data.</text>
</comment>
<dbReference type="PANTHER" id="PTHR34848:SF1">
    <property type="entry name" value="BIFUNCTIONAL ADENOSYLCOBALAMIN BIOSYNTHESIS PROTEIN COBU"/>
    <property type="match status" value="1"/>
</dbReference>
<proteinExistence type="inferred from homology"/>
<feature type="active site" description="GMP-histidine intermediate" evidence="18">
    <location>
        <position position="50"/>
    </location>
</feature>
<comment type="similarity">
    <text evidence="7">Belongs to the CobU/CobP family.</text>
</comment>
<accession>G9X0N8</accession>
<dbReference type="Pfam" id="PF02283">
    <property type="entry name" value="CobU"/>
    <property type="match status" value="1"/>
</dbReference>
<evidence type="ECO:0000256" key="6">
    <source>
        <dbReference type="ARBA" id="ARBA00005159"/>
    </source>
</evidence>
<evidence type="ECO:0000256" key="7">
    <source>
        <dbReference type="ARBA" id="ARBA00007490"/>
    </source>
</evidence>
<dbReference type="InterPro" id="IPR003203">
    <property type="entry name" value="CobU/CobP"/>
</dbReference>
<comment type="catalytic activity">
    <reaction evidence="3">
        <text>adenosylcob(III)inamide + GTP = adenosylcob(III)inamide phosphate + GDP + H(+)</text>
        <dbReference type="Rhea" id="RHEA:15765"/>
        <dbReference type="ChEBI" id="CHEBI:2480"/>
        <dbReference type="ChEBI" id="CHEBI:15378"/>
        <dbReference type="ChEBI" id="CHEBI:37565"/>
        <dbReference type="ChEBI" id="CHEBI:58189"/>
        <dbReference type="ChEBI" id="CHEBI:58502"/>
        <dbReference type="EC" id="2.7.1.156"/>
    </reaction>
</comment>
<evidence type="ECO:0000256" key="13">
    <source>
        <dbReference type="ARBA" id="ARBA00022777"/>
    </source>
</evidence>
<dbReference type="HOGENOM" id="CLU_094161_0_2_9"/>
<protein>
    <recommendedName>
        <fullName evidence="16">Adenosylcobinamide kinase</fullName>
        <ecNumber evidence="8">2.7.1.156</ecNumber>
        <ecNumber evidence="9">2.7.7.62</ecNumber>
    </recommendedName>
    <alternativeName>
        <fullName evidence="17">Adenosylcobinamide-phosphate guanylyltransferase</fullName>
    </alternativeName>
</protein>
<dbReference type="GO" id="GO:0043752">
    <property type="term" value="F:adenosylcobinamide kinase activity"/>
    <property type="evidence" value="ECO:0007669"/>
    <property type="project" value="UniProtKB-EC"/>
</dbReference>
<dbReference type="EMBL" id="AFZE01000015">
    <property type="protein sequence ID" value="EHL15133.1"/>
    <property type="molecule type" value="Genomic_DNA"/>
</dbReference>
<keyword evidence="14" id="KW-0067">ATP-binding</keyword>
<dbReference type="UniPathway" id="UPA00148">
    <property type="reaction ID" value="UER00236"/>
</dbReference>
<dbReference type="CDD" id="cd00544">
    <property type="entry name" value="CobU"/>
    <property type="match status" value="1"/>
</dbReference>
<dbReference type="InterPro" id="IPR027417">
    <property type="entry name" value="P-loop_NTPase"/>
</dbReference>
<dbReference type="PATRIC" id="fig|796937.3.peg.1187"/>
<dbReference type="SUPFAM" id="SSF52540">
    <property type="entry name" value="P-loop containing nucleoside triphosphate hydrolases"/>
    <property type="match status" value="1"/>
</dbReference>
<comment type="catalytic activity">
    <reaction evidence="1">
        <text>adenosylcob(III)inamide + ATP = adenosylcob(III)inamide phosphate + ADP + H(+)</text>
        <dbReference type="Rhea" id="RHEA:15769"/>
        <dbReference type="ChEBI" id="CHEBI:2480"/>
        <dbReference type="ChEBI" id="CHEBI:15378"/>
        <dbReference type="ChEBI" id="CHEBI:30616"/>
        <dbReference type="ChEBI" id="CHEBI:58502"/>
        <dbReference type="ChEBI" id="CHEBI:456216"/>
        <dbReference type="EC" id="2.7.1.156"/>
    </reaction>
</comment>
<comment type="pathway">
    <text evidence="6">Cofactor biosynthesis; adenosylcobalamin biosynthesis; adenosylcobalamin from cob(II)yrinate a,c-diamide: step 5/7.</text>
</comment>
<dbReference type="EC" id="2.7.1.156" evidence="8"/>
<gene>
    <name evidence="20" type="ORF">HMPREF9629_01974</name>
</gene>
<comment type="pathway">
    <text evidence="5">Cofactor biosynthesis; adenosylcobalamin biosynthesis; adenosylcobalamin from cob(II)yrinate a,c-diamide: step 6/7.</text>
</comment>
<evidence type="ECO:0000256" key="9">
    <source>
        <dbReference type="ARBA" id="ARBA00012523"/>
    </source>
</evidence>
<dbReference type="RefSeq" id="WP_009526190.1">
    <property type="nucleotide sequence ID" value="NZ_JH414563.1"/>
</dbReference>
<dbReference type="GO" id="GO:0009236">
    <property type="term" value="P:cobalamin biosynthetic process"/>
    <property type="evidence" value="ECO:0007669"/>
    <property type="project" value="UniProtKB-UniPathway"/>
</dbReference>
<sequence>MSRIITVLGGISSGKSNFAQNLAYDMGKKRAYIATAEITDDDMNLKVQKHIASRGNDWLTFENFADIDNLIINQFDNYDTALLDCVTNMINNLMYHSKIDFETCDNDIFEKFCADAKNYVQRILNSMKSSKCKFVIITNEIGLCVIPANRYTRRFVQLHGEINQIFTQISDEVYFVVSGTCMKIK</sequence>
<dbReference type="PIRSF" id="PIRSF006135">
    <property type="entry name" value="CobU"/>
    <property type="match status" value="1"/>
</dbReference>
<evidence type="ECO:0000313" key="20">
    <source>
        <dbReference type="EMBL" id="EHL15133.1"/>
    </source>
</evidence>
<evidence type="ECO:0000256" key="4">
    <source>
        <dbReference type="ARBA" id="ARBA00003889"/>
    </source>
</evidence>
<evidence type="ECO:0000256" key="5">
    <source>
        <dbReference type="ARBA" id="ARBA00004692"/>
    </source>
</evidence>
<dbReference type="Gene3D" id="3.40.50.300">
    <property type="entry name" value="P-loop containing nucleotide triphosphate hydrolases"/>
    <property type="match status" value="1"/>
</dbReference>
<evidence type="ECO:0000313" key="21">
    <source>
        <dbReference type="Proteomes" id="UP000006437"/>
    </source>
</evidence>
<keyword evidence="13" id="KW-0418">Kinase</keyword>
<evidence type="ECO:0000256" key="18">
    <source>
        <dbReference type="PIRSR" id="PIRSR006135-1"/>
    </source>
</evidence>
<evidence type="ECO:0000256" key="15">
    <source>
        <dbReference type="ARBA" id="ARBA00023134"/>
    </source>
</evidence>
<feature type="binding site" evidence="19">
    <location>
        <begin position="34"/>
        <end position="36"/>
    </location>
    <ligand>
        <name>GTP</name>
        <dbReference type="ChEBI" id="CHEBI:37565"/>
    </ligand>
</feature>
<dbReference type="EC" id="2.7.7.62" evidence="9"/>
<comment type="function">
    <text evidence="4">Catalyzes ATP-dependent phosphorylation of adenosylcobinamide and addition of GMP to adenosylcobinamide phosphate.</text>
</comment>
<keyword evidence="15 19" id="KW-0342">GTP-binding</keyword>
<evidence type="ECO:0000256" key="17">
    <source>
        <dbReference type="ARBA" id="ARBA00030571"/>
    </source>
</evidence>
<dbReference type="BioCyc" id="EBAC796937-HMP:GMGH-1982-MONOMER"/>
<evidence type="ECO:0000256" key="16">
    <source>
        <dbReference type="ARBA" id="ARBA00029570"/>
    </source>
</evidence>
<keyword evidence="12 19" id="KW-0547">Nucleotide-binding</keyword>
<evidence type="ECO:0000256" key="3">
    <source>
        <dbReference type="ARBA" id="ARBA00001522"/>
    </source>
</evidence>
<organism evidence="20 21">
    <name type="scientific">Peptoanaerobacter stomatis</name>
    <dbReference type="NCBI Taxonomy" id="796937"/>
    <lineage>
        <taxon>Bacteria</taxon>
        <taxon>Bacillati</taxon>
        <taxon>Bacillota</taxon>
        <taxon>Clostridia</taxon>
        <taxon>Peptostreptococcales</taxon>
        <taxon>Filifactoraceae</taxon>
        <taxon>Peptoanaerobacter</taxon>
    </lineage>
</organism>
<comment type="catalytic activity">
    <reaction evidence="2">
        <text>adenosylcob(III)inamide phosphate + GTP + H(+) = adenosylcob(III)inamide-GDP + diphosphate</text>
        <dbReference type="Rhea" id="RHEA:22712"/>
        <dbReference type="ChEBI" id="CHEBI:15378"/>
        <dbReference type="ChEBI" id="CHEBI:33019"/>
        <dbReference type="ChEBI" id="CHEBI:37565"/>
        <dbReference type="ChEBI" id="CHEBI:58502"/>
        <dbReference type="ChEBI" id="CHEBI:60487"/>
        <dbReference type="EC" id="2.7.7.62"/>
    </reaction>
</comment>
<evidence type="ECO:0000256" key="1">
    <source>
        <dbReference type="ARBA" id="ARBA00000312"/>
    </source>
</evidence>
<dbReference type="GO" id="GO:0005525">
    <property type="term" value="F:GTP binding"/>
    <property type="evidence" value="ECO:0007669"/>
    <property type="project" value="UniProtKB-KW"/>
</dbReference>
<reference evidence="20 21" key="1">
    <citation type="submission" date="2011-08" db="EMBL/GenBank/DDBJ databases">
        <title>The Genome Sequence of Eubacteriaceae bacterium ACC19a.</title>
        <authorList>
            <consortium name="The Broad Institute Genome Sequencing Platform"/>
            <person name="Earl A."/>
            <person name="Ward D."/>
            <person name="Feldgarden M."/>
            <person name="Gevers D."/>
            <person name="Sizova M."/>
            <person name="Hazen A."/>
            <person name="Epstein S."/>
            <person name="Young S.K."/>
            <person name="Zeng Q."/>
            <person name="Gargeya S."/>
            <person name="Fitzgerald M."/>
            <person name="Haas B."/>
            <person name="Abouelleil A."/>
            <person name="Alvarado L."/>
            <person name="Arachchi H.M."/>
            <person name="Berlin A."/>
            <person name="Brown A."/>
            <person name="Chapman S.B."/>
            <person name="Chen Z."/>
            <person name="Dunbar C."/>
            <person name="Freedman E."/>
            <person name="Gearin G."/>
            <person name="Gellesch M."/>
            <person name="Goldberg J."/>
            <person name="Griggs A."/>
            <person name="Gujja S."/>
            <person name="Heiman D."/>
            <person name="Howarth C."/>
            <person name="Larson L."/>
            <person name="Lui A."/>
            <person name="MacDonald P.J.P."/>
            <person name="Montmayeur A."/>
            <person name="Murphy C."/>
            <person name="Neiman D."/>
            <person name="Pearson M."/>
            <person name="Priest M."/>
            <person name="Roberts A."/>
            <person name="Saif S."/>
            <person name="Shea T."/>
            <person name="Shenoy N."/>
            <person name="Sisk P."/>
            <person name="Stolte C."/>
            <person name="Sykes S."/>
            <person name="Wortman J."/>
            <person name="Nusbaum C."/>
            <person name="Birren B."/>
        </authorList>
    </citation>
    <scope>NUCLEOTIDE SEQUENCE [LARGE SCALE GENOMIC DNA]</scope>
    <source>
        <strain evidence="20 21">ACC19a</strain>
    </source>
</reference>
<keyword evidence="11" id="KW-0808">Transferase</keyword>
<evidence type="ECO:0000256" key="19">
    <source>
        <dbReference type="PIRSR" id="PIRSR006135-2"/>
    </source>
</evidence>